<accession>A0AAV1SME3</accession>
<dbReference type="GO" id="GO:0004674">
    <property type="term" value="F:protein serine/threonine kinase activity"/>
    <property type="evidence" value="ECO:0007669"/>
    <property type="project" value="UniProtKB-KW"/>
</dbReference>
<dbReference type="Gene3D" id="1.10.510.10">
    <property type="entry name" value="Transferase(Phosphotransferase) domain 1"/>
    <property type="match status" value="1"/>
</dbReference>
<dbReference type="InterPro" id="IPR011009">
    <property type="entry name" value="Kinase-like_dom_sf"/>
</dbReference>
<dbReference type="SUPFAM" id="SSF56112">
    <property type="entry name" value="Protein kinase-like (PK-like)"/>
    <property type="match status" value="1"/>
</dbReference>
<protein>
    <recommendedName>
        <fullName evidence="10">Protein kinase domain-containing protein</fullName>
    </recommendedName>
</protein>
<comment type="similarity">
    <text evidence="9">Belongs to the protein kinase superfamily.</text>
</comment>
<gene>
    <name evidence="11" type="ORF">DCAF_LOCUS24203</name>
</gene>
<proteinExistence type="inferred from homology"/>
<dbReference type="Pfam" id="PF07714">
    <property type="entry name" value="PK_Tyr_Ser-Thr"/>
    <property type="match status" value="1"/>
</dbReference>
<evidence type="ECO:0000256" key="4">
    <source>
        <dbReference type="ARBA" id="ARBA00022679"/>
    </source>
</evidence>
<keyword evidence="5 8" id="KW-0547">Nucleotide-binding</keyword>
<feature type="domain" description="Protein kinase" evidence="10">
    <location>
        <begin position="33"/>
        <end position="161"/>
    </location>
</feature>
<evidence type="ECO:0000256" key="1">
    <source>
        <dbReference type="ARBA" id="ARBA00004236"/>
    </source>
</evidence>
<dbReference type="InterPro" id="IPR000719">
    <property type="entry name" value="Prot_kinase_dom"/>
</dbReference>
<sequence length="161" mass="17963">MVDKVVIDQDNGVNNGETRNVNGVNIPRELGELRVDSVLGEGGFGCIFKGSIDEHSLIACKHWNRHGYCCKEASSRKFPGSSGMVGEINYLGQSYHSNLVKLIGYCLEDEHWLLVAFDATKGLAYLYNDKAKVIYKDFKSSNILLDSSYRAKLYEFGLANE</sequence>
<evidence type="ECO:0000256" key="8">
    <source>
        <dbReference type="PROSITE-ProRule" id="PRU10141"/>
    </source>
</evidence>
<dbReference type="InterPro" id="IPR001245">
    <property type="entry name" value="Ser-Thr/Tyr_kinase_cat_dom"/>
</dbReference>
<dbReference type="InterPro" id="IPR050823">
    <property type="entry name" value="Plant_Ser_Thr_Prot_Kinase"/>
</dbReference>
<evidence type="ECO:0000256" key="6">
    <source>
        <dbReference type="ARBA" id="ARBA00022777"/>
    </source>
</evidence>
<evidence type="ECO:0000259" key="10">
    <source>
        <dbReference type="PROSITE" id="PS50011"/>
    </source>
</evidence>
<evidence type="ECO:0000256" key="7">
    <source>
        <dbReference type="ARBA" id="ARBA00022840"/>
    </source>
</evidence>
<comment type="subcellular location">
    <subcellularLocation>
        <location evidence="1">Cell membrane</location>
    </subcellularLocation>
</comment>
<dbReference type="Proteomes" id="UP001314170">
    <property type="component" value="Unassembled WGS sequence"/>
</dbReference>
<dbReference type="GO" id="GO:0005886">
    <property type="term" value="C:plasma membrane"/>
    <property type="evidence" value="ECO:0007669"/>
    <property type="project" value="UniProtKB-SubCell"/>
</dbReference>
<dbReference type="GO" id="GO:0005524">
    <property type="term" value="F:ATP binding"/>
    <property type="evidence" value="ECO:0007669"/>
    <property type="project" value="UniProtKB-UniRule"/>
</dbReference>
<dbReference type="PROSITE" id="PS50011">
    <property type="entry name" value="PROTEIN_KINASE_DOM"/>
    <property type="match status" value="1"/>
</dbReference>
<keyword evidence="4" id="KW-0808">Transferase</keyword>
<organism evidence="11 12">
    <name type="scientific">Dovyalis caffra</name>
    <dbReference type="NCBI Taxonomy" id="77055"/>
    <lineage>
        <taxon>Eukaryota</taxon>
        <taxon>Viridiplantae</taxon>
        <taxon>Streptophyta</taxon>
        <taxon>Embryophyta</taxon>
        <taxon>Tracheophyta</taxon>
        <taxon>Spermatophyta</taxon>
        <taxon>Magnoliopsida</taxon>
        <taxon>eudicotyledons</taxon>
        <taxon>Gunneridae</taxon>
        <taxon>Pentapetalae</taxon>
        <taxon>rosids</taxon>
        <taxon>fabids</taxon>
        <taxon>Malpighiales</taxon>
        <taxon>Salicaceae</taxon>
        <taxon>Flacourtieae</taxon>
        <taxon>Dovyalis</taxon>
    </lineage>
</organism>
<evidence type="ECO:0000313" key="12">
    <source>
        <dbReference type="Proteomes" id="UP001314170"/>
    </source>
</evidence>
<dbReference type="PROSITE" id="PS00107">
    <property type="entry name" value="PROTEIN_KINASE_ATP"/>
    <property type="match status" value="1"/>
</dbReference>
<evidence type="ECO:0000256" key="5">
    <source>
        <dbReference type="ARBA" id="ARBA00022741"/>
    </source>
</evidence>
<reference evidence="11 12" key="1">
    <citation type="submission" date="2024-01" db="EMBL/GenBank/DDBJ databases">
        <authorList>
            <person name="Waweru B."/>
        </authorList>
    </citation>
    <scope>NUCLEOTIDE SEQUENCE [LARGE SCALE GENOMIC DNA]</scope>
</reference>
<dbReference type="InterPro" id="IPR008271">
    <property type="entry name" value="Ser/Thr_kinase_AS"/>
</dbReference>
<keyword evidence="3 9" id="KW-0723">Serine/threonine-protein kinase</keyword>
<keyword evidence="6" id="KW-0418">Kinase</keyword>
<name>A0AAV1SME3_9ROSI</name>
<dbReference type="InterPro" id="IPR017441">
    <property type="entry name" value="Protein_kinase_ATP_BS"/>
</dbReference>
<feature type="binding site" evidence="8">
    <location>
        <position position="61"/>
    </location>
    <ligand>
        <name>ATP</name>
        <dbReference type="ChEBI" id="CHEBI:30616"/>
    </ligand>
</feature>
<keyword evidence="7 8" id="KW-0067">ATP-binding</keyword>
<dbReference type="PANTHER" id="PTHR45621">
    <property type="entry name" value="OS01G0588500 PROTEIN-RELATED"/>
    <property type="match status" value="1"/>
</dbReference>
<dbReference type="Gene3D" id="3.30.200.20">
    <property type="entry name" value="Phosphorylase Kinase, domain 1"/>
    <property type="match status" value="1"/>
</dbReference>
<keyword evidence="2" id="KW-0472">Membrane</keyword>
<dbReference type="EMBL" id="CAWUPB010001194">
    <property type="protein sequence ID" value="CAK7352398.1"/>
    <property type="molecule type" value="Genomic_DNA"/>
</dbReference>
<keyword evidence="2" id="KW-1003">Cell membrane</keyword>
<dbReference type="PROSITE" id="PS00108">
    <property type="entry name" value="PROTEIN_KINASE_ST"/>
    <property type="match status" value="1"/>
</dbReference>
<keyword evidence="12" id="KW-1185">Reference proteome</keyword>
<comment type="caution">
    <text evidence="11">The sequence shown here is derived from an EMBL/GenBank/DDBJ whole genome shotgun (WGS) entry which is preliminary data.</text>
</comment>
<evidence type="ECO:0000313" key="11">
    <source>
        <dbReference type="EMBL" id="CAK7352398.1"/>
    </source>
</evidence>
<evidence type="ECO:0000256" key="3">
    <source>
        <dbReference type="ARBA" id="ARBA00022527"/>
    </source>
</evidence>
<dbReference type="AlphaFoldDB" id="A0AAV1SME3"/>
<evidence type="ECO:0000256" key="2">
    <source>
        <dbReference type="ARBA" id="ARBA00022475"/>
    </source>
</evidence>
<evidence type="ECO:0000256" key="9">
    <source>
        <dbReference type="RuleBase" id="RU000304"/>
    </source>
</evidence>